<dbReference type="OrthoDB" id="10446196at2759"/>
<evidence type="ECO:0000256" key="1">
    <source>
        <dbReference type="SAM" id="MobiDB-lite"/>
    </source>
</evidence>
<sequence>MSESDHIFTITIPPSSERSESSALKSAWKWTTDQLAIKAALTFFKDLAATLRAANSDWACDDSDDGSDEVDPQRASKALRKLRAGSASATAEIKTSFPPDEPPTEPEKGVETETPQTEGGLTTAEFLAHVLQPWKTPPGQTVERDPQVIRKQLLEWTDDAQVFLKSHQQASELSQGTESSAQGVKDCFRFVSEMNTSVKSGEYDFWDDLRETASLVKDWSVRDRADNALVATCSAFGSLSYFSFCQVWEGAPLVFQALHSIHDWYFPEEELDPSKQEDVIESLKRLQEYEDTLRSRLRSARSGDDSKPSRQERRRIARSQRT</sequence>
<gene>
    <name evidence="2" type="ORF">EHS25_006338</name>
</gene>
<comment type="caution">
    <text evidence="2">The sequence shown here is derived from an EMBL/GenBank/DDBJ whole genome shotgun (WGS) entry which is preliminary data.</text>
</comment>
<dbReference type="EMBL" id="RSCD01000003">
    <property type="protein sequence ID" value="RSH93691.1"/>
    <property type="molecule type" value="Genomic_DNA"/>
</dbReference>
<organism evidence="2 3">
    <name type="scientific">Saitozyma podzolica</name>
    <dbReference type="NCBI Taxonomy" id="1890683"/>
    <lineage>
        <taxon>Eukaryota</taxon>
        <taxon>Fungi</taxon>
        <taxon>Dikarya</taxon>
        <taxon>Basidiomycota</taxon>
        <taxon>Agaricomycotina</taxon>
        <taxon>Tremellomycetes</taxon>
        <taxon>Tremellales</taxon>
        <taxon>Trimorphomycetaceae</taxon>
        <taxon>Saitozyma</taxon>
    </lineage>
</organism>
<proteinExistence type="predicted"/>
<accession>A0A427YRI5</accession>
<feature type="region of interest" description="Disordered" evidence="1">
    <location>
        <begin position="294"/>
        <end position="322"/>
    </location>
</feature>
<evidence type="ECO:0000313" key="3">
    <source>
        <dbReference type="Proteomes" id="UP000279259"/>
    </source>
</evidence>
<dbReference type="AlphaFoldDB" id="A0A427YRI5"/>
<feature type="compositionally biased region" description="Basic and acidic residues" evidence="1">
    <location>
        <begin position="301"/>
        <end position="311"/>
    </location>
</feature>
<protein>
    <submittedName>
        <fullName evidence="2">Uncharacterized protein</fullName>
    </submittedName>
</protein>
<reference evidence="2 3" key="1">
    <citation type="submission" date="2018-11" db="EMBL/GenBank/DDBJ databases">
        <title>Genome sequence of Saitozyma podzolica DSM 27192.</title>
        <authorList>
            <person name="Aliyu H."/>
            <person name="Gorte O."/>
            <person name="Ochsenreither K."/>
        </authorList>
    </citation>
    <scope>NUCLEOTIDE SEQUENCE [LARGE SCALE GENOMIC DNA]</scope>
    <source>
        <strain evidence="2 3">DSM 27192</strain>
    </source>
</reference>
<feature type="compositionally biased region" description="Basic residues" evidence="1">
    <location>
        <begin position="312"/>
        <end position="322"/>
    </location>
</feature>
<keyword evidence="3" id="KW-1185">Reference proteome</keyword>
<dbReference type="Proteomes" id="UP000279259">
    <property type="component" value="Unassembled WGS sequence"/>
</dbReference>
<name>A0A427YRI5_9TREE</name>
<feature type="region of interest" description="Disordered" evidence="1">
    <location>
        <begin position="81"/>
        <end position="117"/>
    </location>
</feature>
<evidence type="ECO:0000313" key="2">
    <source>
        <dbReference type="EMBL" id="RSH93691.1"/>
    </source>
</evidence>